<evidence type="ECO:0000256" key="1">
    <source>
        <dbReference type="SAM" id="MobiDB-lite"/>
    </source>
</evidence>
<reference evidence="2 3" key="1">
    <citation type="journal article" date="2014" name="BMC Genomics">
        <title>Comparative genome sequencing reveals chemotype-specific gene clusters in the toxigenic black mold Stachybotrys.</title>
        <authorList>
            <person name="Semeiks J."/>
            <person name="Borek D."/>
            <person name="Otwinowski Z."/>
            <person name="Grishin N.V."/>
        </authorList>
    </citation>
    <scope>NUCLEOTIDE SEQUENCE [LARGE SCALE GENOMIC DNA]</scope>
    <source>
        <strain evidence="3">CBS 109288 / IBT 7711</strain>
    </source>
</reference>
<dbReference type="PANTHER" id="PTHR33321">
    <property type="match status" value="1"/>
</dbReference>
<dbReference type="Proteomes" id="UP000028045">
    <property type="component" value="Unassembled WGS sequence"/>
</dbReference>
<dbReference type="HOGENOM" id="CLU_062644_0_0_1"/>
<dbReference type="InterPro" id="IPR007541">
    <property type="entry name" value="Uncharacterised_BSP"/>
</dbReference>
<dbReference type="Pfam" id="PF04450">
    <property type="entry name" value="BSP"/>
    <property type="match status" value="1"/>
</dbReference>
<proteinExistence type="predicted"/>
<evidence type="ECO:0000313" key="2">
    <source>
        <dbReference type="EMBL" id="KEY74250.1"/>
    </source>
</evidence>
<feature type="region of interest" description="Disordered" evidence="1">
    <location>
        <begin position="22"/>
        <end position="46"/>
    </location>
</feature>
<protein>
    <submittedName>
        <fullName evidence="2">Uncharacterized protein</fullName>
    </submittedName>
</protein>
<dbReference type="OrthoDB" id="891726at2759"/>
<gene>
    <name evidence="2" type="ORF">S7711_00407</name>
</gene>
<organism evidence="2 3">
    <name type="scientific">Stachybotrys chartarum (strain CBS 109288 / IBT 7711)</name>
    <name type="common">Toxic black mold</name>
    <name type="synonym">Stilbospora chartarum</name>
    <dbReference type="NCBI Taxonomy" id="1280523"/>
    <lineage>
        <taxon>Eukaryota</taxon>
        <taxon>Fungi</taxon>
        <taxon>Dikarya</taxon>
        <taxon>Ascomycota</taxon>
        <taxon>Pezizomycotina</taxon>
        <taxon>Sordariomycetes</taxon>
        <taxon>Hypocreomycetidae</taxon>
        <taxon>Hypocreales</taxon>
        <taxon>Stachybotryaceae</taxon>
        <taxon>Stachybotrys</taxon>
    </lineage>
</organism>
<dbReference type="PANTHER" id="PTHR33321:SF12">
    <property type="entry name" value="PLANT BASIC SECRETORY PROTEIN (BSP) FAMILY PROTEIN"/>
    <property type="match status" value="1"/>
</dbReference>
<name>A0A084B9M1_STACB</name>
<accession>A0A084B9M1</accession>
<evidence type="ECO:0000313" key="3">
    <source>
        <dbReference type="Proteomes" id="UP000028045"/>
    </source>
</evidence>
<dbReference type="EMBL" id="KL647645">
    <property type="protein sequence ID" value="KEY74250.1"/>
    <property type="molecule type" value="Genomic_DNA"/>
</dbReference>
<keyword evidence="3" id="KW-1185">Reference proteome</keyword>
<dbReference type="AlphaFoldDB" id="A0A084B9M1"/>
<sequence>MPPPPPGVTPNPAASLILASNMSPAVLPRAPEEPQPTPATATLPVDHGFPLPKLRLEVRDLLHPGTRMFLDAVNTTDCVTAAIRNLLRLLYHSPACPTTTVPPTRSVTLILRDMGGVAFTRGSELDDDHKEIHFSLGYISRIARDRVAHEITGVLTHELVHCYQYNAHGSCPGGLIEGIADWVRLNCDLSPPHWKREADGKWDGGYQHTAYFLDYLEDRFGDGTVRRLNEKLRIQRYKEETFWTELLGHPVAKLWAAYADKLKDDEAVVVNKEDASGADKITTCETGGN</sequence>